<dbReference type="InterPro" id="IPR035897">
    <property type="entry name" value="Toll_tir_struct_dom_sf"/>
</dbReference>
<dbReference type="Gene3D" id="3.40.50.10140">
    <property type="entry name" value="Toll/interleukin-1 receptor homology (TIR) domain"/>
    <property type="match status" value="1"/>
</dbReference>
<dbReference type="InterPro" id="IPR016024">
    <property type="entry name" value="ARM-type_fold"/>
</dbReference>
<dbReference type="AlphaFoldDB" id="A0AAN8K9C9"/>
<feature type="compositionally biased region" description="Low complexity" evidence="1">
    <location>
        <begin position="11"/>
        <end position="25"/>
    </location>
</feature>
<dbReference type="GO" id="GO:0016491">
    <property type="term" value="F:oxidoreductase activity"/>
    <property type="evidence" value="ECO:0007669"/>
    <property type="project" value="TreeGrafter"/>
</dbReference>
<dbReference type="PROSITE" id="PS50104">
    <property type="entry name" value="TIR"/>
    <property type="match status" value="1"/>
</dbReference>
<dbReference type="SMART" id="SM00567">
    <property type="entry name" value="EZ_HEAT"/>
    <property type="match status" value="3"/>
</dbReference>
<dbReference type="SUPFAM" id="SSF52200">
    <property type="entry name" value="Toll/Interleukin receptor TIR domain"/>
    <property type="match status" value="1"/>
</dbReference>
<keyword evidence="4" id="KW-1185">Reference proteome</keyword>
<organism evidence="3 4">
    <name type="scientific">Patella caerulea</name>
    <name type="common">Rayed Mediterranean limpet</name>
    <dbReference type="NCBI Taxonomy" id="87958"/>
    <lineage>
        <taxon>Eukaryota</taxon>
        <taxon>Metazoa</taxon>
        <taxon>Spiralia</taxon>
        <taxon>Lophotrochozoa</taxon>
        <taxon>Mollusca</taxon>
        <taxon>Gastropoda</taxon>
        <taxon>Patellogastropoda</taxon>
        <taxon>Patelloidea</taxon>
        <taxon>Patellidae</taxon>
        <taxon>Patella</taxon>
    </lineage>
</organism>
<dbReference type="PANTHER" id="PTHR12697:SF29">
    <property type="entry name" value="TIR DOMAIN-CONTAINING PROTEIN"/>
    <property type="match status" value="1"/>
</dbReference>
<dbReference type="Pfam" id="PF13676">
    <property type="entry name" value="TIR_2"/>
    <property type="match status" value="1"/>
</dbReference>
<evidence type="ECO:0000256" key="1">
    <source>
        <dbReference type="SAM" id="MobiDB-lite"/>
    </source>
</evidence>
<dbReference type="Pfam" id="PF13646">
    <property type="entry name" value="HEAT_2"/>
    <property type="match status" value="1"/>
</dbReference>
<dbReference type="EMBL" id="JAZGQO010000002">
    <property type="protein sequence ID" value="KAK6192682.1"/>
    <property type="molecule type" value="Genomic_DNA"/>
</dbReference>
<feature type="region of interest" description="Disordered" evidence="1">
    <location>
        <begin position="1"/>
        <end position="54"/>
    </location>
</feature>
<comment type="caution">
    <text evidence="3">The sequence shown here is derived from an EMBL/GenBank/DDBJ whole genome shotgun (WGS) entry which is preliminary data.</text>
</comment>
<evidence type="ECO:0000313" key="3">
    <source>
        <dbReference type="EMBL" id="KAK6192682.1"/>
    </source>
</evidence>
<gene>
    <name evidence="3" type="ORF">SNE40_004113</name>
</gene>
<reference evidence="3 4" key="1">
    <citation type="submission" date="2024-01" db="EMBL/GenBank/DDBJ databases">
        <title>The genome of the rayed Mediterranean limpet Patella caerulea (Linnaeus, 1758).</title>
        <authorList>
            <person name="Anh-Thu Weber A."/>
            <person name="Halstead-Nussloch G."/>
        </authorList>
    </citation>
    <scope>NUCLEOTIDE SEQUENCE [LARGE SCALE GENOMIC DNA]</scope>
    <source>
        <strain evidence="3">AATW-2023a</strain>
        <tissue evidence="3">Whole specimen</tissue>
    </source>
</reference>
<feature type="domain" description="TIR" evidence="2">
    <location>
        <begin position="53"/>
        <end position="221"/>
    </location>
</feature>
<evidence type="ECO:0000313" key="4">
    <source>
        <dbReference type="Proteomes" id="UP001347796"/>
    </source>
</evidence>
<accession>A0AAN8K9C9</accession>
<name>A0AAN8K9C9_PATCE</name>
<dbReference type="Proteomes" id="UP001347796">
    <property type="component" value="Unassembled WGS sequence"/>
</dbReference>
<dbReference type="SMART" id="SM00255">
    <property type="entry name" value="TIR"/>
    <property type="match status" value="1"/>
</dbReference>
<evidence type="ECO:0000259" key="2">
    <source>
        <dbReference type="PROSITE" id="PS50104"/>
    </source>
</evidence>
<dbReference type="InterPro" id="IPR004155">
    <property type="entry name" value="PBS_lyase_HEAT"/>
</dbReference>
<dbReference type="InterPro" id="IPR000157">
    <property type="entry name" value="TIR_dom"/>
</dbReference>
<dbReference type="SUPFAM" id="SSF48371">
    <property type="entry name" value="ARM repeat"/>
    <property type="match status" value="1"/>
</dbReference>
<dbReference type="InterPro" id="IPR011989">
    <property type="entry name" value="ARM-like"/>
</dbReference>
<dbReference type="PANTHER" id="PTHR12697">
    <property type="entry name" value="PBS LYASE HEAT-LIKE PROTEIN"/>
    <property type="match status" value="1"/>
</dbReference>
<dbReference type="GO" id="GO:0007165">
    <property type="term" value="P:signal transduction"/>
    <property type="evidence" value="ECO:0007669"/>
    <property type="project" value="InterPro"/>
</dbReference>
<proteinExistence type="predicted"/>
<protein>
    <recommendedName>
        <fullName evidence="2">TIR domain-containing protein</fullName>
    </recommendedName>
</protein>
<dbReference type="Gene3D" id="1.25.10.10">
    <property type="entry name" value="Leucine-rich Repeat Variant"/>
    <property type="match status" value="1"/>
</dbReference>
<sequence length="477" mass="54225">MYMAYKSNMGSTVSTPNSSVVSTKSSESKEDTPKLMKPAPPPKPAPETQQSQGPKDLMISYSHADTPFMKKLREKLEENGISVWVDIAGLQAGVDFLNKIGQAIIDSKLFISIVSSASVKSKYCKDELALAYISSSSIFPIALEKQDSLYPLMDTGMKLQLASYRWSNFVDEDQFEESFSELLAMLKSELKQRAEDDESKSNTSDSPDKKKVFKRSMSRKNIYRKAANYNQSFEANETEIMPDKFWKDRFSKDHVEWNKFVDALTKTFAFQMKKLFSDPEEEKWLMDVLFREMEVGDDNILQYDIYESFCLVDDELQALWKRIEDQARESYAMKEVFDMDSSVRVEAIENLAKYRSAAVIQALHDLLTDPDANVRAVAAISLARTEANDDQSLNKLLRTLMDKDRLVREAGCLALGHLHAEQAVKKLLHMWRNDVISHVREAAAVALQQIGGVEVEQAMHVTKVLADEIRQLTEDNP</sequence>